<evidence type="ECO:0000313" key="2">
    <source>
        <dbReference type="EMBL" id="TNN83563.1"/>
    </source>
</evidence>
<keyword evidence="3" id="KW-1185">Reference proteome</keyword>
<feature type="region of interest" description="Disordered" evidence="1">
    <location>
        <begin position="85"/>
        <end position="109"/>
    </location>
</feature>
<evidence type="ECO:0000313" key="3">
    <source>
        <dbReference type="Proteomes" id="UP000314294"/>
    </source>
</evidence>
<organism evidence="2 3">
    <name type="scientific">Liparis tanakae</name>
    <name type="common">Tanaka's snailfish</name>
    <dbReference type="NCBI Taxonomy" id="230148"/>
    <lineage>
        <taxon>Eukaryota</taxon>
        <taxon>Metazoa</taxon>
        <taxon>Chordata</taxon>
        <taxon>Craniata</taxon>
        <taxon>Vertebrata</taxon>
        <taxon>Euteleostomi</taxon>
        <taxon>Actinopterygii</taxon>
        <taxon>Neopterygii</taxon>
        <taxon>Teleostei</taxon>
        <taxon>Neoteleostei</taxon>
        <taxon>Acanthomorphata</taxon>
        <taxon>Eupercaria</taxon>
        <taxon>Perciformes</taxon>
        <taxon>Cottioidei</taxon>
        <taxon>Cottales</taxon>
        <taxon>Liparidae</taxon>
        <taxon>Liparis</taxon>
    </lineage>
</organism>
<feature type="region of interest" description="Disordered" evidence="1">
    <location>
        <begin position="1"/>
        <end position="32"/>
    </location>
</feature>
<reference evidence="2 3" key="1">
    <citation type="submission" date="2019-03" db="EMBL/GenBank/DDBJ databases">
        <title>First draft genome of Liparis tanakae, snailfish: a comprehensive survey of snailfish specific genes.</title>
        <authorList>
            <person name="Kim W."/>
            <person name="Song I."/>
            <person name="Jeong J.-H."/>
            <person name="Kim D."/>
            <person name="Kim S."/>
            <person name="Ryu S."/>
            <person name="Song J.Y."/>
            <person name="Lee S.K."/>
        </authorList>
    </citation>
    <scope>NUCLEOTIDE SEQUENCE [LARGE SCALE GENOMIC DNA]</scope>
    <source>
        <tissue evidence="2">Muscle</tissue>
    </source>
</reference>
<gene>
    <name evidence="2" type="ORF">EYF80_006081</name>
</gene>
<proteinExistence type="predicted"/>
<accession>A0A4Z2J265</accession>
<dbReference type="EMBL" id="SRLO01000032">
    <property type="protein sequence ID" value="TNN83563.1"/>
    <property type="molecule type" value="Genomic_DNA"/>
</dbReference>
<dbReference type="Proteomes" id="UP000314294">
    <property type="component" value="Unassembled WGS sequence"/>
</dbReference>
<name>A0A4Z2J265_9TELE</name>
<dbReference type="AlphaFoldDB" id="A0A4Z2J265"/>
<evidence type="ECO:0000256" key="1">
    <source>
        <dbReference type="SAM" id="MobiDB-lite"/>
    </source>
</evidence>
<comment type="caution">
    <text evidence="2">The sequence shown here is derived from an EMBL/GenBank/DDBJ whole genome shotgun (WGS) entry which is preliminary data.</text>
</comment>
<protein>
    <submittedName>
        <fullName evidence="2">Uncharacterized protein</fullName>
    </submittedName>
</protein>
<sequence>MGAEGICGRGDSQIRKVEDTLPTSAAGGPTFLKGVNLSETSLSPAPSHIGESESSSLLFFDASVPSLCLFYLRFRVLRRGGGGMTKVRPKIKHEHTHPANGEGGPGLPRAHAHEAEAQLPVEPMFTDESEQRQDHGGTEHVEDPRHVVHVQLAAHHLVLLVVADARHLSVRHTSVYVEEVWVNLASKDVIRGQTGGASLSLTVCCLNIPADGKCPSSASCIDP</sequence>